<dbReference type="GO" id="GO:0016887">
    <property type="term" value="F:ATP hydrolysis activity"/>
    <property type="evidence" value="ECO:0007669"/>
    <property type="project" value="InterPro"/>
</dbReference>
<feature type="domain" description="ABC transporter" evidence="6">
    <location>
        <begin position="4"/>
        <end position="229"/>
    </location>
</feature>
<dbReference type="Pfam" id="PF00005">
    <property type="entry name" value="ABC_tran"/>
    <property type="match status" value="1"/>
</dbReference>
<dbReference type="InterPro" id="IPR003439">
    <property type="entry name" value="ABC_transporter-like_ATP-bd"/>
</dbReference>
<dbReference type="Gene3D" id="3.40.50.300">
    <property type="entry name" value="P-loop containing nucleotide triphosphate hydrolases"/>
    <property type="match status" value="1"/>
</dbReference>
<dbReference type="InterPro" id="IPR027417">
    <property type="entry name" value="P-loop_NTPase"/>
</dbReference>
<accession>A0A2A6FPF7</accession>
<keyword evidence="5" id="KW-0046">Antibiotic resistance</keyword>
<keyword evidence="4" id="KW-0067">ATP-binding</keyword>
<comment type="caution">
    <text evidence="7">The sequence shown here is derived from an EMBL/GenBank/DDBJ whole genome shotgun (WGS) entry which is preliminary data.</text>
</comment>
<dbReference type="Proteomes" id="UP000219994">
    <property type="component" value="Unassembled WGS sequence"/>
</dbReference>
<protein>
    <recommendedName>
        <fullName evidence="6">ABC transporter domain-containing protein</fullName>
    </recommendedName>
</protein>
<dbReference type="GO" id="GO:0046677">
    <property type="term" value="P:response to antibiotic"/>
    <property type="evidence" value="ECO:0007669"/>
    <property type="project" value="UniProtKB-KW"/>
</dbReference>
<evidence type="ECO:0000256" key="2">
    <source>
        <dbReference type="ARBA" id="ARBA00022448"/>
    </source>
</evidence>
<dbReference type="SMART" id="SM00382">
    <property type="entry name" value="AAA"/>
    <property type="match status" value="1"/>
</dbReference>
<evidence type="ECO:0000256" key="5">
    <source>
        <dbReference type="ARBA" id="ARBA00023251"/>
    </source>
</evidence>
<dbReference type="PANTHER" id="PTHR42711">
    <property type="entry name" value="ABC TRANSPORTER ATP-BINDING PROTEIN"/>
    <property type="match status" value="1"/>
</dbReference>
<organism evidence="7 8">
    <name type="scientific">Candidatus Lumbricidiphila eiseniae</name>
    <dbReference type="NCBI Taxonomy" id="1969409"/>
    <lineage>
        <taxon>Bacteria</taxon>
        <taxon>Bacillati</taxon>
        <taxon>Actinomycetota</taxon>
        <taxon>Actinomycetes</taxon>
        <taxon>Micrococcales</taxon>
        <taxon>Microbacteriaceae</taxon>
        <taxon>Candidatus Lumbricidiphila</taxon>
    </lineage>
</organism>
<dbReference type="PROSITE" id="PS00211">
    <property type="entry name" value="ABC_TRANSPORTER_1"/>
    <property type="match status" value="1"/>
</dbReference>
<dbReference type="GO" id="GO:0005886">
    <property type="term" value="C:plasma membrane"/>
    <property type="evidence" value="ECO:0007669"/>
    <property type="project" value="UniProtKB-SubCell"/>
</dbReference>
<evidence type="ECO:0000313" key="8">
    <source>
        <dbReference type="Proteomes" id="UP000219994"/>
    </source>
</evidence>
<dbReference type="GO" id="GO:0005524">
    <property type="term" value="F:ATP binding"/>
    <property type="evidence" value="ECO:0007669"/>
    <property type="project" value="UniProtKB-KW"/>
</dbReference>
<dbReference type="InterPro" id="IPR050763">
    <property type="entry name" value="ABC_transporter_ATP-binding"/>
</dbReference>
<dbReference type="EMBL" id="NAEP01000058">
    <property type="protein sequence ID" value="PDQ34283.1"/>
    <property type="molecule type" value="Genomic_DNA"/>
</dbReference>
<dbReference type="InterPro" id="IPR003593">
    <property type="entry name" value="AAA+_ATPase"/>
</dbReference>
<comment type="subcellular location">
    <subcellularLocation>
        <location evidence="1">Cell membrane</location>
        <topology evidence="1">Peripheral membrane protein</topology>
    </subcellularLocation>
</comment>
<dbReference type="SUPFAM" id="SSF52540">
    <property type="entry name" value="P-loop containing nucleoside triphosphate hydrolases"/>
    <property type="match status" value="1"/>
</dbReference>
<dbReference type="CDD" id="cd03230">
    <property type="entry name" value="ABC_DR_subfamily_A"/>
    <property type="match status" value="1"/>
</dbReference>
<dbReference type="AlphaFoldDB" id="A0A2A6FPF7"/>
<evidence type="ECO:0000256" key="3">
    <source>
        <dbReference type="ARBA" id="ARBA00022741"/>
    </source>
</evidence>
<name>A0A2A6FPF7_9MICO</name>
<proteinExistence type="predicted"/>
<evidence type="ECO:0000256" key="4">
    <source>
        <dbReference type="ARBA" id="ARBA00022840"/>
    </source>
</evidence>
<sequence length="320" mass="35182">MDVVSVRSLVKTYGDRTVLGGVDLGIESGIVFGLLGPNGAGKSTLLETVAGLRRPTSGSVTVLGFDPRRDRKEVTRLVSVQPQSASVFGFLTVLETLRLYASFHEDHRGVRQTIEQIGLVEQEQVQARNLSGGQLRRLLVGVALIGRPRLVILDEPSAGLDPEARQQLLGIIRSLKTDGTTVVFSTHDMTEATQICDRVVIIAEGQIRADGAPSRLIEEAGGASTLHFDVVTSDALERAQALLDAESLSWVKNTEGFHLSYTTTDPDRALELLTSDRQIRGRRYRVEHLTLEDFYLSIVRETRTEHEKTTTEHEKASTRA</sequence>
<keyword evidence="3" id="KW-0547">Nucleotide-binding</keyword>
<evidence type="ECO:0000313" key="7">
    <source>
        <dbReference type="EMBL" id="PDQ34283.1"/>
    </source>
</evidence>
<reference evidence="8" key="1">
    <citation type="submission" date="2017-03" db="EMBL/GenBank/DDBJ databases">
        <authorList>
            <person name="Lund M.B."/>
        </authorList>
    </citation>
    <scope>NUCLEOTIDE SEQUENCE [LARGE SCALE GENOMIC DNA]</scope>
</reference>
<dbReference type="PROSITE" id="PS50893">
    <property type="entry name" value="ABC_TRANSPORTER_2"/>
    <property type="match status" value="1"/>
</dbReference>
<dbReference type="PANTHER" id="PTHR42711:SF16">
    <property type="entry name" value="ABC TRANSPORTER ATP-BINDING PROTEIN"/>
    <property type="match status" value="1"/>
</dbReference>
<evidence type="ECO:0000256" key="1">
    <source>
        <dbReference type="ARBA" id="ARBA00004202"/>
    </source>
</evidence>
<evidence type="ECO:0000259" key="6">
    <source>
        <dbReference type="PROSITE" id="PS50893"/>
    </source>
</evidence>
<keyword evidence="2" id="KW-0813">Transport</keyword>
<gene>
    <name evidence="7" type="ORF">B5766_12145</name>
</gene>
<dbReference type="InterPro" id="IPR017871">
    <property type="entry name" value="ABC_transporter-like_CS"/>
</dbReference>